<keyword evidence="5" id="KW-1185">Reference proteome</keyword>
<dbReference type="Proteomes" id="UP000078486">
    <property type="component" value="Unassembled WGS sequence"/>
</dbReference>
<reference evidence="4 5" key="1">
    <citation type="submission" date="2016-01" db="EMBL/GenBank/DDBJ databases">
        <title>High potential of lignocellulose degradation of a new Verrucomicrobia species.</title>
        <authorList>
            <person name="Wang Y."/>
            <person name="Shi Y."/>
            <person name="Qiu Z."/>
            <person name="Liu S."/>
            <person name="Yang H."/>
        </authorList>
    </citation>
    <scope>NUCLEOTIDE SEQUENCE [LARGE SCALE GENOMIC DNA]</scope>
    <source>
        <strain evidence="4 5">TSB47</strain>
    </source>
</reference>
<organism evidence="4 5">
    <name type="scientific">Termitidicoccus mucosus</name>
    <dbReference type="NCBI Taxonomy" id="1184151"/>
    <lineage>
        <taxon>Bacteria</taxon>
        <taxon>Pseudomonadati</taxon>
        <taxon>Verrucomicrobiota</taxon>
        <taxon>Opitutia</taxon>
        <taxon>Opitutales</taxon>
        <taxon>Opitutaceae</taxon>
        <taxon>Termitidicoccus</taxon>
    </lineage>
</organism>
<evidence type="ECO:0008006" key="6">
    <source>
        <dbReference type="Google" id="ProtNLM"/>
    </source>
</evidence>
<dbReference type="STRING" id="1184151.AW736_14140"/>
<keyword evidence="3" id="KW-0804">Transcription</keyword>
<proteinExistence type="predicted"/>
<dbReference type="InterPro" id="IPR039425">
    <property type="entry name" value="RNA_pol_sigma-70-like"/>
</dbReference>
<dbReference type="Gene3D" id="1.10.1740.10">
    <property type="match status" value="1"/>
</dbReference>
<accession>A0A178IGW2</accession>
<protein>
    <recommendedName>
        <fullName evidence="6">RNA polymerase subunit sigma-24</fullName>
    </recommendedName>
</protein>
<keyword evidence="2" id="KW-0731">Sigma factor</keyword>
<dbReference type="SUPFAM" id="SSF88946">
    <property type="entry name" value="Sigma2 domain of RNA polymerase sigma factors"/>
    <property type="match status" value="1"/>
</dbReference>
<dbReference type="InterPro" id="IPR013325">
    <property type="entry name" value="RNA_pol_sigma_r2"/>
</dbReference>
<sequence>MQTEPIHSPTGAVFATTQWSVVYAAAQSRQPGASDALTQLCRHYWTPLYAFARRQGLDPHDARDLVQGFFESLLASRTYANATPARGKFRSFLIGGLKHYQGDMRDRAEALKRGGGSTIIPLNENALEDRYAAGAASLSPEKAYERRWAIAVIDHALAGLRAEFDAADNAAAFAVMVPFLTGDPTQSYDDACRTLGVSLPAFKAQVHRLRIKFRAHLRREIAATVDSPLEIDEEMRHLREILAS</sequence>
<evidence type="ECO:0000256" key="3">
    <source>
        <dbReference type="ARBA" id="ARBA00023163"/>
    </source>
</evidence>
<evidence type="ECO:0000256" key="1">
    <source>
        <dbReference type="ARBA" id="ARBA00023015"/>
    </source>
</evidence>
<dbReference type="PANTHER" id="PTHR43133">
    <property type="entry name" value="RNA POLYMERASE ECF-TYPE SIGMA FACTO"/>
    <property type="match status" value="1"/>
</dbReference>
<dbReference type="GO" id="GO:0006352">
    <property type="term" value="P:DNA-templated transcription initiation"/>
    <property type="evidence" value="ECO:0007669"/>
    <property type="project" value="InterPro"/>
</dbReference>
<keyword evidence="1" id="KW-0805">Transcription regulation</keyword>
<evidence type="ECO:0000256" key="2">
    <source>
        <dbReference type="ARBA" id="ARBA00023082"/>
    </source>
</evidence>
<dbReference type="GO" id="GO:0016987">
    <property type="term" value="F:sigma factor activity"/>
    <property type="evidence" value="ECO:0007669"/>
    <property type="project" value="UniProtKB-KW"/>
</dbReference>
<evidence type="ECO:0000313" key="4">
    <source>
        <dbReference type="EMBL" id="OAM89252.1"/>
    </source>
</evidence>
<dbReference type="EMBL" id="LRRQ01000100">
    <property type="protein sequence ID" value="OAM89252.1"/>
    <property type="molecule type" value="Genomic_DNA"/>
</dbReference>
<dbReference type="AlphaFoldDB" id="A0A178IGW2"/>
<comment type="caution">
    <text evidence="4">The sequence shown here is derived from an EMBL/GenBank/DDBJ whole genome shotgun (WGS) entry which is preliminary data.</text>
</comment>
<dbReference type="RefSeq" id="WP_084442269.1">
    <property type="nucleotide sequence ID" value="NZ_CP109796.1"/>
</dbReference>
<dbReference type="PANTHER" id="PTHR43133:SF51">
    <property type="entry name" value="RNA POLYMERASE SIGMA FACTOR"/>
    <property type="match status" value="1"/>
</dbReference>
<evidence type="ECO:0000313" key="5">
    <source>
        <dbReference type="Proteomes" id="UP000078486"/>
    </source>
</evidence>
<gene>
    <name evidence="4" type="ORF">AW736_14140</name>
</gene>
<name>A0A178IGW2_9BACT</name>
<dbReference type="OrthoDB" id="128557at2"/>